<dbReference type="AlphaFoldDB" id="A0A2R6NK23"/>
<organism evidence="4 5">
    <name type="scientific">Hermanssonia centrifuga</name>
    <dbReference type="NCBI Taxonomy" id="98765"/>
    <lineage>
        <taxon>Eukaryota</taxon>
        <taxon>Fungi</taxon>
        <taxon>Dikarya</taxon>
        <taxon>Basidiomycota</taxon>
        <taxon>Agaricomycotina</taxon>
        <taxon>Agaricomycetes</taxon>
        <taxon>Polyporales</taxon>
        <taxon>Meruliaceae</taxon>
        <taxon>Hermanssonia</taxon>
    </lineage>
</organism>
<feature type="repeat" description="ANK" evidence="3">
    <location>
        <begin position="376"/>
        <end position="402"/>
    </location>
</feature>
<dbReference type="PANTHER" id="PTHR24201:SF2">
    <property type="entry name" value="ANKYRIN REPEAT DOMAIN-CONTAINING PROTEIN 42"/>
    <property type="match status" value="1"/>
</dbReference>
<feature type="repeat" description="ANK" evidence="3">
    <location>
        <begin position="343"/>
        <end position="375"/>
    </location>
</feature>
<keyword evidence="2 3" id="KW-0040">ANK repeat</keyword>
<dbReference type="InterPro" id="IPR002110">
    <property type="entry name" value="Ankyrin_rpt"/>
</dbReference>
<dbReference type="SUPFAM" id="SSF48403">
    <property type="entry name" value="Ankyrin repeat"/>
    <property type="match status" value="1"/>
</dbReference>
<protein>
    <submittedName>
        <fullName evidence="4">Uncharacterized protein</fullName>
    </submittedName>
</protein>
<evidence type="ECO:0000256" key="3">
    <source>
        <dbReference type="PROSITE-ProRule" id="PRU00023"/>
    </source>
</evidence>
<evidence type="ECO:0000256" key="1">
    <source>
        <dbReference type="ARBA" id="ARBA00022737"/>
    </source>
</evidence>
<evidence type="ECO:0000313" key="5">
    <source>
        <dbReference type="Proteomes" id="UP000186601"/>
    </source>
</evidence>
<keyword evidence="5" id="KW-1185">Reference proteome</keyword>
<evidence type="ECO:0000313" key="4">
    <source>
        <dbReference type="EMBL" id="PSR72676.1"/>
    </source>
</evidence>
<dbReference type="InterPro" id="IPR036770">
    <property type="entry name" value="Ankyrin_rpt-contain_sf"/>
</dbReference>
<dbReference type="Gene3D" id="1.25.40.20">
    <property type="entry name" value="Ankyrin repeat-containing domain"/>
    <property type="match status" value="1"/>
</dbReference>
<keyword evidence="1" id="KW-0677">Repeat</keyword>
<comment type="caution">
    <text evidence="4">The sequence shown here is derived from an EMBL/GenBank/DDBJ whole genome shotgun (WGS) entry which is preliminary data.</text>
</comment>
<dbReference type="SMART" id="SM00248">
    <property type="entry name" value="ANK"/>
    <property type="match status" value="2"/>
</dbReference>
<dbReference type="STRING" id="98765.A0A2R6NK23"/>
<dbReference type="PROSITE" id="PS50088">
    <property type="entry name" value="ANK_REPEAT"/>
    <property type="match status" value="2"/>
</dbReference>
<accession>A0A2R6NK23</accession>
<dbReference type="Proteomes" id="UP000186601">
    <property type="component" value="Unassembled WGS sequence"/>
</dbReference>
<dbReference type="InterPro" id="IPR050776">
    <property type="entry name" value="Ank_Repeat/CDKN_Inhibitor"/>
</dbReference>
<dbReference type="PROSITE" id="PS50297">
    <property type="entry name" value="ANK_REP_REGION"/>
    <property type="match status" value="2"/>
</dbReference>
<dbReference type="OrthoDB" id="194358at2759"/>
<name>A0A2R6NK23_9APHY</name>
<sequence>MADGASAIIGVVAFGLHAVHRVYEVIYSIKDASADILALQHDAKEVGSLLLQLQQSQVLGSAVLPQNADVFVLTNRFKDALSKITSFADKVAEERRDGKVGLRKLQWLLRDGRCAKLRAGMSSLKTSIIAVVAASTSQSVNTVQATMTRLAEAQQQSCNNMDAFKQDHESWFTRQVADLASFRAIVEERLAAIAHNQDKIFNMLASSPEATRSPDNSLPTLPVTVLITPLQLLQYYASSRQLRGSDINSIRTIQLHIAGPIFHEDAIDAWEDWLEKCDFPEIYRAVLVDTSTGPDSSLKNLLASRVADIDVPCRKGFTPLEWSLFMHISSSVEVFLECGADIHKGYPLHGAASCGNTGALETLVRAGVDINQQDARGWTPLHGAAYYGVVDCVKELIRVGGEGLDWGALDHNGRIAIDEARRGLEHVEGQGKSADSHNEVIRVLLDLQTSGSSSGASESGRLNNTTYRRMEAEEDLKIPGSFSMEYIG</sequence>
<gene>
    <name evidence="4" type="ORF">PHLCEN_2v11450</name>
</gene>
<proteinExistence type="predicted"/>
<evidence type="ECO:0000256" key="2">
    <source>
        <dbReference type="ARBA" id="ARBA00023043"/>
    </source>
</evidence>
<dbReference type="PANTHER" id="PTHR24201">
    <property type="entry name" value="ANK_REP_REGION DOMAIN-CONTAINING PROTEIN"/>
    <property type="match status" value="1"/>
</dbReference>
<dbReference type="EMBL" id="MLYV02001141">
    <property type="protein sequence ID" value="PSR72676.1"/>
    <property type="molecule type" value="Genomic_DNA"/>
</dbReference>
<reference evidence="4 5" key="1">
    <citation type="submission" date="2018-02" db="EMBL/GenBank/DDBJ databases">
        <title>Genome sequence of the basidiomycete white-rot fungus Phlebia centrifuga.</title>
        <authorList>
            <person name="Granchi Z."/>
            <person name="Peng M."/>
            <person name="de Vries R.P."/>
            <person name="Hilden K."/>
            <person name="Makela M.R."/>
            <person name="Grigoriev I."/>
            <person name="Riley R."/>
        </authorList>
    </citation>
    <scope>NUCLEOTIDE SEQUENCE [LARGE SCALE GENOMIC DNA]</scope>
    <source>
        <strain evidence="4 5">FBCC195</strain>
    </source>
</reference>
<dbReference type="Pfam" id="PF12796">
    <property type="entry name" value="Ank_2"/>
    <property type="match status" value="1"/>
</dbReference>